<name>A0A8I0MZH1_9GAMM</name>
<proteinExistence type="predicted"/>
<accession>A0A8I0MZH1</accession>
<comment type="caution">
    <text evidence="1">The sequence shown here is derived from an EMBL/GenBank/DDBJ whole genome shotgun (WGS) entry which is preliminary data.</text>
</comment>
<dbReference type="Proteomes" id="UP000660708">
    <property type="component" value="Unassembled WGS sequence"/>
</dbReference>
<organism evidence="1 2">
    <name type="scientific">Pseudoalteromonas peptidolytica F12-50-A1</name>
    <dbReference type="NCBI Taxonomy" id="1315280"/>
    <lineage>
        <taxon>Bacteria</taxon>
        <taxon>Pseudomonadati</taxon>
        <taxon>Pseudomonadota</taxon>
        <taxon>Gammaproteobacteria</taxon>
        <taxon>Alteromonadales</taxon>
        <taxon>Pseudoalteromonadaceae</taxon>
        <taxon>Pseudoalteromonas</taxon>
    </lineage>
</organism>
<dbReference type="EMBL" id="AQHF01000027">
    <property type="protein sequence ID" value="MBE0347819.1"/>
    <property type="molecule type" value="Genomic_DNA"/>
</dbReference>
<keyword evidence="2" id="KW-1185">Reference proteome</keyword>
<evidence type="ECO:0000313" key="1">
    <source>
        <dbReference type="EMBL" id="MBE0347819.1"/>
    </source>
</evidence>
<evidence type="ECO:0000313" key="2">
    <source>
        <dbReference type="Proteomes" id="UP000660708"/>
    </source>
</evidence>
<protein>
    <submittedName>
        <fullName evidence="1">Uncharacterized protein</fullName>
    </submittedName>
</protein>
<sequence>MLWWERVYFAMLQSRLFYSFCLRDPTARRVNRLLPVQHFAGVVVGASLPRDVLIVL</sequence>
<reference evidence="1 2" key="1">
    <citation type="submission" date="2015-06" db="EMBL/GenBank/DDBJ databases">
        <title>Genome sequence of Pseudoalteromonas peptidolytica.</title>
        <authorList>
            <person name="Xie B.-B."/>
            <person name="Rong J.-C."/>
            <person name="Qin Q.-L."/>
            <person name="Zhang Y.-Z."/>
        </authorList>
    </citation>
    <scope>NUCLEOTIDE SEQUENCE [LARGE SCALE GENOMIC DNA]</scope>
    <source>
        <strain evidence="1 2">F12-50-A1</strain>
    </source>
</reference>
<gene>
    <name evidence="1" type="ORF">PPEP_a4497</name>
</gene>
<dbReference type="AlphaFoldDB" id="A0A8I0MZH1"/>